<accession>A0A0K8MGC6</accession>
<dbReference type="GO" id="GO:0016740">
    <property type="term" value="F:transferase activity"/>
    <property type="evidence" value="ECO:0007669"/>
    <property type="project" value="UniProtKB-KW"/>
</dbReference>
<gene>
    <name evidence="2" type="ORF">FFIC_200010</name>
</gene>
<dbReference type="RefSeq" id="WP_158530737.1">
    <property type="nucleotide sequence ID" value="NZ_DF967997.1"/>
</dbReference>
<reference evidence="2 3" key="1">
    <citation type="journal article" date="2015" name="BMC Genomics">
        <title>Comparative genomics of Fructobacillus spp. and Leuconostoc spp. reveals niche-specific evolution of Fructobacillus spp.</title>
        <authorList>
            <person name="Endo A."/>
            <person name="Tanizawa Y."/>
            <person name="Tanaka N."/>
            <person name="Maeno S."/>
            <person name="Kumar H."/>
            <person name="Shiwa Y."/>
            <person name="Okada S."/>
            <person name="Yoshikawa H."/>
            <person name="Dicks L."/>
            <person name="Nakagawa J."/>
            <person name="Arita M."/>
        </authorList>
    </citation>
    <scope>NUCLEOTIDE SEQUENCE [LARGE SCALE GENOMIC DNA]</scope>
    <source>
        <strain evidence="2 3">JCM 12225</strain>
    </source>
</reference>
<dbReference type="Proteomes" id="UP000253891">
    <property type="component" value="Unassembled WGS sequence"/>
</dbReference>
<keyword evidence="1" id="KW-0472">Membrane</keyword>
<keyword evidence="1" id="KW-1133">Transmembrane helix</keyword>
<keyword evidence="1" id="KW-0812">Transmembrane</keyword>
<name>A0A0K8MGC6_9LACO</name>
<keyword evidence="2" id="KW-0808">Transferase</keyword>
<evidence type="ECO:0000313" key="2">
    <source>
        <dbReference type="EMBL" id="GAO99507.1"/>
    </source>
</evidence>
<sequence length="51" mass="5464">MYTPSVNKAGILTGAVGFTIKSLAVVVVAFAFIGIGNIIIRKIKSKNNLWK</sequence>
<keyword evidence="3" id="KW-1185">Reference proteome</keyword>
<organism evidence="2 3">
    <name type="scientific">Fructobacillus ficulneus</name>
    <dbReference type="NCBI Taxonomy" id="157463"/>
    <lineage>
        <taxon>Bacteria</taxon>
        <taxon>Bacillati</taxon>
        <taxon>Bacillota</taxon>
        <taxon>Bacilli</taxon>
        <taxon>Lactobacillales</taxon>
        <taxon>Lactobacillaceae</taxon>
        <taxon>Fructobacillus</taxon>
    </lineage>
</organism>
<protein>
    <submittedName>
        <fullName evidence="2">Acetyltransferase, GNAT family</fullName>
    </submittedName>
</protein>
<dbReference type="EMBL" id="DF967997">
    <property type="protein sequence ID" value="GAO99507.1"/>
    <property type="molecule type" value="Genomic_DNA"/>
</dbReference>
<proteinExistence type="predicted"/>
<dbReference type="AlphaFoldDB" id="A0A0K8MGC6"/>
<evidence type="ECO:0000256" key="1">
    <source>
        <dbReference type="SAM" id="Phobius"/>
    </source>
</evidence>
<feature type="transmembrane region" description="Helical" evidence="1">
    <location>
        <begin position="20"/>
        <end position="40"/>
    </location>
</feature>
<evidence type="ECO:0000313" key="3">
    <source>
        <dbReference type="Proteomes" id="UP000253891"/>
    </source>
</evidence>